<sequence length="639" mass="69191">MSAHPADRLSPAPVLVCGLGALGQACLQRLLAFGLPLHGVDLRQPSWRDPELESRLAATLTLGDMRLAHVLRQAGAERASAVLLLSSDSTINFEAALQVRLLNPTAEIVVRSTNRRADLGALLEHRLPGVAVVDPNLLCADAISTALRPASMRARVEVDGQIIQVVEGPGEDLRQQKQVRLPGSSSGSPPVWLTARSPLINQGPLAPGQNRRHRVQAWLRSKIQKLRAWLRARTRLQRWGFALLMLLVLVGVQTFSQVGGWKQGVFVTLGLLKGEYVDPVNLLLSDITGIGEVSGWLIVGTLLYSLVGTLLISALVAVILERLLRERLGVERIRLPRRGPAPVLLVEGSALAQRIAQRLRRHQQLVVRVEPGGSDGSQDKGIVQFGQLEEALQALEGRPVAAVGLLSTDLLANLEAAMALQKRWPEAGVAVLAHDFGAAEPLGELLGGLAVISTVDLVADAVVAAAFGERVEGVLQLQGTHLLIVRYRLQEQHNLCGLNISRLENGYGVTGVSLRRSRYREPILLPPPDLVLAAGDQLVVLATAASLRSIELDLPVPPRYRLKIQFQGAHSPERRFQAQQSLARWIGCLPGDVVHLLDGEKHLTPPVDREICDLLVEDLRRQGVECTLIQDGGLGRASG</sequence>
<dbReference type="SUPFAM" id="SSF116726">
    <property type="entry name" value="TrkA C-terminal domain-like"/>
    <property type="match status" value="1"/>
</dbReference>
<dbReference type="InterPro" id="IPR036721">
    <property type="entry name" value="RCK_C_sf"/>
</dbReference>
<reference evidence="3 4" key="1">
    <citation type="journal article" date="2018" name="Environ. Microbiol.">
        <title>Ecological and genomic features of two widespread freshwater picocyanobacteria.</title>
        <authorList>
            <person name="Cabello-Yeves P.J."/>
            <person name="Picazo A."/>
            <person name="Camacho A."/>
            <person name="Callieri C."/>
            <person name="Rosselli R."/>
            <person name="Roda-Garcia J.J."/>
            <person name="Coutinho F.H."/>
            <person name="Rodriguez-Valera F."/>
        </authorList>
    </citation>
    <scope>NUCLEOTIDE SEQUENCE [LARGE SCALE GENOMIC DNA]</scope>
    <source>
        <strain evidence="3 4">Tous</strain>
    </source>
</reference>
<keyword evidence="1" id="KW-0472">Membrane</keyword>
<feature type="domain" description="RCK C-terminal" evidence="2">
    <location>
        <begin position="472"/>
        <end position="556"/>
    </location>
</feature>
<dbReference type="Gene3D" id="3.30.70.1450">
    <property type="entry name" value="Regulator of K+ conductance, C-terminal domain"/>
    <property type="match status" value="1"/>
</dbReference>
<dbReference type="InterPro" id="IPR036291">
    <property type="entry name" value="NAD(P)-bd_dom_sf"/>
</dbReference>
<feature type="transmembrane region" description="Helical" evidence="1">
    <location>
        <begin position="239"/>
        <end position="256"/>
    </location>
</feature>
<dbReference type="Gene3D" id="3.40.50.720">
    <property type="entry name" value="NAD(P)-binding Rossmann-like Domain"/>
    <property type="match status" value="1"/>
</dbReference>
<dbReference type="EMBL" id="PXXO01000005">
    <property type="protein sequence ID" value="PSJ05995.1"/>
    <property type="molecule type" value="Genomic_DNA"/>
</dbReference>
<dbReference type="Proteomes" id="UP000243002">
    <property type="component" value="Unassembled WGS sequence"/>
</dbReference>
<feature type="transmembrane region" description="Helical" evidence="1">
    <location>
        <begin position="302"/>
        <end position="324"/>
    </location>
</feature>
<dbReference type="PANTHER" id="PTHR43833:SF11">
    <property type="entry name" value="VOLTAGE-GATED POTASSIUM CHANNEL KCH"/>
    <property type="match status" value="1"/>
</dbReference>
<comment type="caution">
    <text evidence="3">The sequence shown here is derived from an EMBL/GenBank/DDBJ whole genome shotgun (WGS) entry which is preliminary data.</text>
</comment>
<gene>
    <name evidence="3" type="ORF">C7K55_06085</name>
</gene>
<evidence type="ECO:0000313" key="4">
    <source>
        <dbReference type="Proteomes" id="UP000243002"/>
    </source>
</evidence>
<dbReference type="InterPro" id="IPR050721">
    <property type="entry name" value="Trk_Ktr_HKT_K-transport"/>
</dbReference>
<evidence type="ECO:0000313" key="3">
    <source>
        <dbReference type="EMBL" id="PSJ05995.1"/>
    </source>
</evidence>
<accession>A0A2P7MXR3</accession>
<dbReference type="GO" id="GO:0008324">
    <property type="term" value="F:monoatomic cation transmembrane transporter activity"/>
    <property type="evidence" value="ECO:0007669"/>
    <property type="project" value="InterPro"/>
</dbReference>
<evidence type="ECO:0000256" key="1">
    <source>
        <dbReference type="SAM" id="Phobius"/>
    </source>
</evidence>
<protein>
    <recommendedName>
        <fullName evidence="2">RCK C-terminal domain-containing protein</fullName>
    </recommendedName>
</protein>
<dbReference type="RefSeq" id="WP_106502514.1">
    <property type="nucleotide sequence ID" value="NZ_PXXO01000005.1"/>
</dbReference>
<dbReference type="GO" id="GO:0006813">
    <property type="term" value="P:potassium ion transport"/>
    <property type="evidence" value="ECO:0007669"/>
    <property type="project" value="InterPro"/>
</dbReference>
<keyword evidence="1" id="KW-1133">Transmembrane helix</keyword>
<keyword evidence="1" id="KW-0812">Transmembrane</keyword>
<dbReference type="InterPro" id="IPR003148">
    <property type="entry name" value="RCK_N"/>
</dbReference>
<proteinExistence type="predicted"/>
<organism evidence="3 4">
    <name type="scientific">Cyanobium usitatum str. Tous</name>
    <dbReference type="NCBI Taxonomy" id="2116684"/>
    <lineage>
        <taxon>Bacteria</taxon>
        <taxon>Bacillati</taxon>
        <taxon>Cyanobacteriota</taxon>
        <taxon>Cyanophyceae</taxon>
        <taxon>Synechococcales</taxon>
        <taxon>Prochlorococcaceae</taxon>
        <taxon>Cyanobium</taxon>
    </lineage>
</organism>
<keyword evidence="4" id="KW-1185">Reference proteome</keyword>
<name>A0A2P7MXR3_9CYAN</name>
<dbReference type="InterPro" id="IPR006037">
    <property type="entry name" value="RCK_C"/>
</dbReference>
<dbReference type="PROSITE" id="PS51202">
    <property type="entry name" value="RCK_C"/>
    <property type="match status" value="1"/>
</dbReference>
<dbReference type="Pfam" id="PF02080">
    <property type="entry name" value="TrkA_C"/>
    <property type="match status" value="1"/>
</dbReference>
<dbReference type="AlphaFoldDB" id="A0A2P7MXR3"/>
<evidence type="ECO:0000259" key="2">
    <source>
        <dbReference type="PROSITE" id="PS51202"/>
    </source>
</evidence>
<dbReference type="OrthoDB" id="473812at2"/>
<dbReference type="PANTHER" id="PTHR43833">
    <property type="entry name" value="POTASSIUM CHANNEL PROTEIN 2-RELATED-RELATED"/>
    <property type="match status" value="1"/>
</dbReference>
<dbReference type="Pfam" id="PF02254">
    <property type="entry name" value="TrkA_N"/>
    <property type="match status" value="1"/>
</dbReference>
<dbReference type="SUPFAM" id="SSF51735">
    <property type="entry name" value="NAD(P)-binding Rossmann-fold domains"/>
    <property type="match status" value="1"/>
</dbReference>